<reference evidence="1 2" key="1">
    <citation type="submission" date="2022-04" db="EMBL/GenBank/DDBJ databases">
        <title>Genome sequence of soybean root-associated Caulobacter segnis RL271.</title>
        <authorList>
            <person name="Longley R."/>
            <person name="Bonito G."/>
            <person name="Trigodet F."/>
            <person name="Crosson S."/>
            <person name="Fiebig A."/>
        </authorList>
    </citation>
    <scope>NUCLEOTIDE SEQUENCE [LARGE SCALE GENOMIC DNA]</scope>
    <source>
        <strain evidence="1 2">RL271</strain>
    </source>
</reference>
<evidence type="ECO:0000313" key="2">
    <source>
        <dbReference type="Proteomes" id="UP001057520"/>
    </source>
</evidence>
<dbReference type="SUPFAM" id="SSF46785">
    <property type="entry name" value="Winged helix' DNA-binding domain"/>
    <property type="match status" value="1"/>
</dbReference>
<organism evidence="1 2">
    <name type="scientific">Caulobacter segnis</name>
    <dbReference type="NCBI Taxonomy" id="88688"/>
    <lineage>
        <taxon>Bacteria</taxon>
        <taxon>Pseudomonadati</taxon>
        <taxon>Pseudomonadota</taxon>
        <taxon>Alphaproteobacteria</taxon>
        <taxon>Caulobacterales</taxon>
        <taxon>Caulobacteraceae</taxon>
        <taxon>Caulobacter</taxon>
    </lineage>
</organism>
<dbReference type="InterPro" id="IPR036390">
    <property type="entry name" value="WH_DNA-bd_sf"/>
</dbReference>
<gene>
    <name evidence="1" type="ORF">MZV50_08805</name>
</gene>
<evidence type="ECO:0000313" key="1">
    <source>
        <dbReference type="EMBL" id="USQ97612.1"/>
    </source>
</evidence>
<name>A0ABY4ZXQ2_9CAUL</name>
<dbReference type="InterPro" id="IPR036388">
    <property type="entry name" value="WH-like_DNA-bd_sf"/>
</dbReference>
<accession>A0ABY4ZXQ2</accession>
<protein>
    <submittedName>
        <fullName evidence="1">Transcriptional regulator</fullName>
    </submittedName>
</protein>
<dbReference type="Gene3D" id="1.10.10.10">
    <property type="entry name" value="Winged helix-like DNA-binding domain superfamily/Winged helix DNA-binding domain"/>
    <property type="match status" value="1"/>
</dbReference>
<keyword evidence="2" id="KW-1185">Reference proteome</keyword>
<dbReference type="Proteomes" id="UP001057520">
    <property type="component" value="Chromosome"/>
</dbReference>
<dbReference type="EMBL" id="CP096040">
    <property type="protein sequence ID" value="USQ97612.1"/>
    <property type="molecule type" value="Genomic_DNA"/>
</dbReference>
<sequence length="89" mass="9776">MAALDLLGRRGALRILWELREGRVLTFRALQAAAELPPGTLNKRLAELRAADVVAAEGGYRLSPRGTDLIVALWPLLRWSDEWASAIGL</sequence>
<proteinExistence type="predicted"/>